<reference evidence="1" key="1">
    <citation type="submission" date="2011-10" db="EMBL/GenBank/DDBJ databases">
        <title>Provirophages and transpovirons: unique mobilome of giant viruses.</title>
        <authorList>
            <person name="Desnues C."/>
            <person name="LaScola B."/>
            <person name="Yutin N."/>
            <person name="Fournous G."/>
            <person name="Koonin E."/>
            <person name="Raoult D."/>
        </authorList>
    </citation>
    <scope>NUCLEOTIDE SEQUENCE</scope>
    <source>
        <strain evidence="1">Mv13-c7</strain>
    </source>
</reference>
<name>H2EBJ6_9VIRU</name>
<organism evidence="1">
    <name type="scientific">Megavirus courdo7</name>
    <dbReference type="NCBI Taxonomy" id="1128135"/>
    <lineage>
        <taxon>Viruses</taxon>
        <taxon>Varidnaviria</taxon>
        <taxon>Bamfordvirae</taxon>
        <taxon>Nucleocytoviricota</taxon>
        <taxon>Megaviricetes</taxon>
        <taxon>Imitervirales</taxon>
        <taxon>Mimiviridae</taxon>
        <taxon>Megamimivirinae</taxon>
        <taxon>Megavirus</taxon>
    </lineage>
</organism>
<gene>
    <name evidence="1" type="ORF">c7_R706</name>
</gene>
<protein>
    <submittedName>
        <fullName evidence="1">Uncharacterized protein</fullName>
    </submittedName>
</protein>
<accession>H2EBJ6</accession>
<evidence type="ECO:0000313" key="1">
    <source>
        <dbReference type="EMBL" id="AEX61769.1"/>
    </source>
</evidence>
<dbReference type="EMBL" id="JN885991">
    <property type="protein sequence ID" value="AEX61769.1"/>
    <property type="molecule type" value="Genomic_DNA"/>
</dbReference>
<proteinExistence type="predicted"/>
<sequence>MPEVAEIALTADILEKILKIVS</sequence>